<dbReference type="AlphaFoldDB" id="A0A4Y6UY70"/>
<keyword evidence="1" id="KW-0812">Transmembrane</keyword>
<name>A0A4Y6UY70_SACBS</name>
<keyword evidence="3" id="KW-1185">Reference proteome</keyword>
<dbReference type="PANTHER" id="PTHR37305">
    <property type="entry name" value="INTEGRAL MEMBRANE PROTEIN-RELATED"/>
    <property type="match status" value="1"/>
</dbReference>
<proteinExistence type="predicted"/>
<evidence type="ECO:0000256" key="1">
    <source>
        <dbReference type="SAM" id="Phobius"/>
    </source>
</evidence>
<feature type="transmembrane region" description="Helical" evidence="1">
    <location>
        <begin position="72"/>
        <end position="97"/>
    </location>
</feature>
<keyword evidence="1" id="KW-1133">Transmembrane helix</keyword>
<organism evidence="2 3">
    <name type="scientific">Saccharibacillus brassicae</name>
    <dbReference type="NCBI Taxonomy" id="2583377"/>
    <lineage>
        <taxon>Bacteria</taxon>
        <taxon>Bacillati</taxon>
        <taxon>Bacillota</taxon>
        <taxon>Bacilli</taxon>
        <taxon>Bacillales</taxon>
        <taxon>Paenibacillaceae</taxon>
        <taxon>Saccharibacillus</taxon>
    </lineage>
</organism>
<evidence type="ECO:0000313" key="2">
    <source>
        <dbReference type="EMBL" id="QDH20965.1"/>
    </source>
</evidence>
<accession>A0A4Y6UY70</accession>
<feature type="transmembrane region" description="Helical" evidence="1">
    <location>
        <begin position="203"/>
        <end position="225"/>
    </location>
</feature>
<dbReference type="OrthoDB" id="2677990at2"/>
<feature type="transmembrane region" description="Helical" evidence="1">
    <location>
        <begin position="118"/>
        <end position="149"/>
    </location>
</feature>
<dbReference type="RefSeq" id="WP_141447513.1">
    <property type="nucleotide sequence ID" value="NZ_CP041217.1"/>
</dbReference>
<sequence>MSLLLYEPSSGDGVGFRRLLAAEWGKLWNRRVVRLMAFAAPLMALVSARYLLSQNGVLDPGLPEYATAGSVPVLALAEMLVTAFSGMMLVLAGLTVTEEYRSGQLRMGLLRAVSLKRIMAAKWVVCLSFMWMQLALYLICSAAIGRILFPNPETYPLFYGAGFATYGQGLLYDLAYYGLAALALAALLTVFFWLAAVGRSSTVTLALGIGFLLLSYLLPTLLTYFRPLFELEAYVRLYFLSLLMIEWEGLAAMLADLHGLRLWNLGVIAGYGLLFGVLTALIWRRRDSFE</sequence>
<dbReference type="KEGG" id="saca:FFV09_08945"/>
<dbReference type="Proteomes" id="UP000316968">
    <property type="component" value="Chromosome"/>
</dbReference>
<feature type="transmembrane region" description="Helical" evidence="1">
    <location>
        <begin position="174"/>
        <end position="196"/>
    </location>
</feature>
<protein>
    <submittedName>
        <fullName evidence="2">ABC transporter permease</fullName>
    </submittedName>
</protein>
<feature type="transmembrane region" description="Helical" evidence="1">
    <location>
        <begin position="262"/>
        <end position="283"/>
    </location>
</feature>
<dbReference type="EMBL" id="CP041217">
    <property type="protein sequence ID" value="QDH20965.1"/>
    <property type="molecule type" value="Genomic_DNA"/>
</dbReference>
<evidence type="ECO:0000313" key="3">
    <source>
        <dbReference type="Proteomes" id="UP000316968"/>
    </source>
</evidence>
<feature type="transmembrane region" description="Helical" evidence="1">
    <location>
        <begin position="32"/>
        <end position="52"/>
    </location>
</feature>
<reference evidence="2 3" key="1">
    <citation type="submission" date="2019-06" db="EMBL/GenBank/DDBJ databases">
        <title>Saccharibacillus brassicae sp. nov., an endophytic bacterium isolated from Chinese cabbage seeds (Brassica pekinensis).</title>
        <authorList>
            <person name="Jiang L."/>
            <person name="Lee J."/>
            <person name="Kim S.W."/>
        </authorList>
    </citation>
    <scope>NUCLEOTIDE SEQUENCE [LARGE SCALE GENOMIC DNA]</scope>
    <source>
        <strain evidence="3">KCTC 43072 / ATSA2</strain>
    </source>
</reference>
<gene>
    <name evidence="2" type="ORF">FFV09_08945</name>
</gene>
<keyword evidence="1" id="KW-0472">Membrane</keyword>
<dbReference type="PANTHER" id="PTHR37305:SF1">
    <property type="entry name" value="MEMBRANE PROTEIN"/>
    <property type="match status" value="1"/>
</dbReference>